<feature type="compositionally biased region" description="Polar residues" evidence="4">
    <location>
        <begin position="784"/>
        <end position="793"/>
    </location>
</feature>
<evidence type="ECO:0000313" key="7">
    <source>
        <dbReference type="Proteomes" id="UP000799772"/>
    </source>
</evidence>
<gene>
    <name evidence="6" type="ORF">NA57DRAFT_19969</name>
</gene>
<evidence type="ECO:0000259" key="5">
    <source>
        <dbReference type="PROSITE" id="PS51194"/>
    </source>
</evidence>
<evidence type="ECO:0000256" key="3">
    <source>
        <dbReference type="ARBA" id="ARBA00022840"/>
    </source>
</evidence>
<dbReference type="PROSITE" id="PS51194">
    <property type="entry name" value="HELICASE_CTER"/>
    <property type="match status" value="1"/>
</dbReference>
<evidence type="ECO:0000256" key="2">
    <source>
        <dbReference type="ARBA" id="ARBA00022801"/>
    </source>
</evidence>
<dbReference type="InterPro" id="IPR050628">
    <property type="entry name" value="SNF2_RAD54_helicase_TF"/>
</dbReference>
<dbReference type="SUPFAM" id="SSF52540">
    <property type="entry name" value="P-loop containing nucleoside triphosphate hydrolases"/>
    <property type="match status" value="2"/>
</dbReference>
<comment type="caution">
    <text evidence="6">The sequence shown here is derived from an EMBL/GenBank/DDBJ whole genome shotgun (WGS) entry which is preliminary data.</text>
</comment>
<dbReference type="Pfam" id="PF00176">
    <property type="entry name" value="SNF2-rel_dom"/>
    <property type="match status" value="1"/>
</dbReference>
<dbReference type="GO" id="GO:0005524">
    <property type="term" value="F:ATP binding"/>
    <property type="evidence" value="ECO:0007669"/>
    <property type="project" value="UniProtKB-KW"/>
</dbReference>
<proteinExistence type="predicted"/>
<dbReference type="Pfam" id="PF00271">
    <property type="entry name" value="Helicase_C"/>
    <property type="match status" value="1"/>
</dbReference>
<dbReference type="GO" id="GO:0005634">
    <property type="term" value="C:nucleus"/>
    <property type="evidence" value="ECO:0007669"/>
    <property type="project" value="TreeGrafter"/>
</dbReference>
<dbReference type="EMBL" id="ML978125">
    <property type="protein sequence ID" value="KAF2100096.1"/>
    <property type="molecule type" value="Genomic_DNA"/>
</dbReference>
<dbReference type="InterPro" id="IPR027417">
    <property type="entry name" value="P-loop_NTPase"/>
</dbReference>
<accession>A0A9P4IL11</accession>
<dbReference type="Proteomes" id="UP000799772">
    <property type="component" value="Unassembled WGS sequence"/>
</dbReference>
<feature type="non-terminal residue" evidence="6">
    <location>
        <position position="1058"/>
    </location>
</feature>
<protein>
    <recommendedName>
        <fullName evidence="5">Helicase C-terminal domain-containing protein</fullName>
    </recommendedName>
</protein>
<dbReference type="GO" id="GO:0016787">
    <property type="term" value="F:hydrolase activity"/>
    <property type="evidence" value="ECO:0007669"/>
    <property type="project" value="UniProtKB-KW"/>
</dbReference>
<dbReference type="InterPro" id="IPR049730">
    <property type="entry name" value="SNF2/RAD54-like_C"/>
</dbReference>
<feature type="domain" description="Helicase C-terminal" evidence="5">
    <location>
        <begin position="870"/>
        <end position="1023"/>
    </location>
</feature>
<evidence type="ECO:0000256" key="4">
    <source>
        <dbReference type="SAM" id="MobiDB-lite"/>
    </source>
</evidence>
<dbReference type="AlphaFoldDB" id="A0A9P4IL11"/>
<feature type="compositionally biased region" description="Basic and acidic residues" evidence="4">
    <location>
        <begin position="764"/>
        <end position="779"/>
    </location>
</feature>
<organism evidence="6 7">
    <name type="scientific">Rhizodiscina lignyota</name>
    <dbReference type="NCBI Taxonomy" id="1504668"/>
    <lineage>
        <taxon>Eukaryota</taxon>
        <taxon>Fungi</taxon>
        <taxon>Dikarya</taxon>
        <taxon>Ascomycota</taxon>
        <taxon>Pezizomycotina</taxon>
        <taxon>Dothideomycetes</taxon>
        <taxon>Pleosporomycetidae</taxon>
        <taxon>Aulographales</taxon>
        <taxon>Rhizodiscinaceae</taxon>
        <taxon>Rhizodiscina</taxon>
    </lineage>
</organism>
<evidence type="ECO:0000256" key="1">
    <source>
        <dbReference type="ARBA" id="ARBA00022741"/>
    </source>
</evidence>
<dbReference type="SMART" id="SM00487">
    <property type="entry name" value="DEXDc"/>
    <property type="match status" value="1"/>
</dbReference>
<dbReference type="GO" id="GO:0006281">
    <property type="term" value="P:DNA repair"/>
    <property type="evidence" value="ECO:0007669"/>
    <property type="project" value="TreeGrafter"/>
</dbReference>
<keyword evidence="3" id="KW-0067">ATP-binding</keyword>
<evidence type="ECO:0000313" key="6">
    <source>
        <dbReference type="EMBL" id="KAF2100096.1"/>
    </source>
</evidence>
<dbReference type="PANTHER" id="PTHR45626:SF51">
    <property type="entry name" value="SNF2-RELATED DOMAIN-CONTAINING PROTEIN"/>
    <property type="match status" value="1"/>
</dbReference>
<feature type="compositionally biased region" description="Polar residues" evidence="4">
    <location>
        <begin position="817"/>
        <end position="828"/>
    </location>
</feature>
<dbReference type="InterPro" id="IPR001650">
    <property type="entry name" value="Helicase_C-like"/>
</dbReference>
<keyword evidence="2" id="KW-0378">Hydrolase</keyword>
<dbReference type="InterPro" id="IPR000330">
    <property type="entry name" value="SNF2_N"/>
</dbReference>
<sequence length="1058" mass="120303">VLANLTILINANWIFVYSKIIPDPEKAILYVYMLPQDVGRTRVERSTKMRQNQVALEQLLVHIDVSPEAWNGSYEKSKQQVFDTNATPEEASLFYIYNTLPSPSPSPSKVADRYTRAAIQGLLENNEVFKGLKTMLYPYQGRSAALMLQRETAPELTLDPRLELRESPTGQMFYYGPRHATFLKHPRMYDSVRGGILSETMGLGKTIICLAVIVATKGHLPKTPPQYLDRTKERPRVGSLMQMAIATANRHSLPARTYFERVRDETGEDYATCIDAISATPQQYSIRVVPARWNRKTSMPEPKIVTLCSGTIVVVPRNLVHQWELEIRKHVVGGPSGLHVLVMNDPAQRLPAASELLKYDVVLFSKQCFEKEIHDGTDKLGRRTASGAALTCRCPYIGASRIRDCTCLREDNIYSSPLKELHWLRIIIDEGHTFSSRTSNAVRVANQLVRAERRWIVSGTPARNRLFGVEVDVDDSRLVREIALHKRKRYNKEEEMKGPAESIGQLASGFLKVRPWAASEFDSEKADWDEHVFRHDRFHAKTYSAFSTSLRRTLESLVVKTRPEDVERDIVLPPLHHRVVYLEPSFYDKLTVNLFHLFFTSNAILCERTDEDYLFHQKNRKHRNTLIANLRHSNFFWTGFEEDHVKGAIKAGEEYLKKENTNCSLEDRQLLQRCLDFAQFVDKCNGWKALSKSHELGLFVDDWPDKSSQAWSLPGSDYPAMIGVTQLLRAQSRVNSQVLEEDPFEGLEALGVAATMQALVTEDEAVKGKKKQQTDEPTLKKGIPTSSLLFETSSAKRHHQGSPTKANPNKRKRSSETSENTQANQTPVIATPKPQRKRKLSGADRLSIPVDSPIRKASLIGTTSSKLSYLLEQILKYHHNEKILIFYDWDNTAYYVAQCLELLHITHLIYAKSLPSERRSRYIVAFDENPRIRVLLMDVRCGAEGLNVNKASRVFFINPCCRPNIEAQAIKRSHRIGQTKPVHVETLILKGTVEEAMFKRAKAMTETEHRNATELQDDTKIASILQNSQSLPVGVEDLHRERKMAALGLPQQIFGREG</sequence>
<keyword evidence="7" id="KW-1185">Reference proteome</keyword>
<feature type="non-terminal residue" evidence="6">
    <location>
        <position position="1"/>
    </location>
</feature>
<feature type="region of interest" description="Disordered" evidence="4">
    <location>
        <begin position="764"/>
        <end position="844"/>
    </location>
</feature>
<dbReference type="CDD" id="cd18793">
    <property type="entry name" value="SF2_C_SNF"/>
    <property type="match status" value="1"/>
</dbReference>
<dbReference type="OrthoDB" id="2801544at2759"/>
<dbReference type="PANTHER" id="PTHR45626">
    <property type="entry name" value="TRANSCRIPTION TERMINATION FACTOR 2-RELATED"/>
    <property type="match status" value="1"/>
</dbReference>
<dbReference type="InterPro" id="IPR014001">
    <property type="entry name" value="Helicase_ATP-bd"/>
</dbReference>
<dbReference type="Gene3D" id="3.40.50.300">
    <property type="entry name" value="P-loop containing nucleotide triphosphate hydrolases"/>
    <property type="match status" value="2"/>
</dbReference>
<keyword evidence="1" id="KW-0547">Nucleotide-binding</keyword>
<dbReference type="GO" id="GO:0008094">
    <property type="term" value="F:ATP-dependent activity, acting on DNA"/>
    <property type="evidence" value="ECO:0007669"/>
    <property type="project" value="TreeGrafter"/>
</dbReference>
<reference evidence="6" key="1">
    <citation type="journal article" date="2020" name="Stud. Mycol.">
        <title>101 Dothideomycetes genomes: a test case for predicting lifestyles and emergence of pathogens.</title>
        <authorList>
            <person name="Haridas S."/>
            <person name="Albert R."/>
            <person name="Binder M."/>
            <person name="Bloem J."/>
            <person name="Labutti K."/>
            <person name="Salamov A."/>
            <person name="Andreopoulos B."/>
            <person name="Baker S."/>
            <person name="Barry K."/>
            <person name="Bills G."/>
            <person name="Bluhm B."/>
            <person name="Cannon C."/>
            <person name="Castanera R."/>
            <person name="Culley D."/>
            <person name="Daum C."/>
            <person name="Ezra D."/>
            <person name="Gonzalez J."/>
            <person name="Henrissat B."/>
            <person name="Kuo A."/>
            <person name="Liang C."/>
            <person name="Lipzen A."/>
            <person name="Lutzoni F."/>
            <person name="Magnuson J."/>
            <person name="Mondo S."/>
            <person name="Nolan M."/>
            <person name="Ohm R."/>
            <person name="Pangilinan J."/>
            <person name="Park H.-J."/>
            <person name="Ramirez L."/>
            <person name="Alfaro M."/>
            <person name="Sun H."/>
            <person name="Tritt A."/>
            <person name="Yoshinaga Y."/>
            <person name="Zwiers L.-H."/>
            <person name="Turgeon B."/>
            <person name="Goodwin S."/>
            <person name="Spatafora J."/>
            <person name="Crous P."/>
            <person name="Grigoriev I."/>
        </authorList>
    </citation>
    <scope>NUCLEOTIDE SEQUENCE</scope>
    <source>
        <strain evidence="6">CBS 133067</strain>
    </source>
</reference>
<name>A0A9P4IL11_9PEZI</name>